<name>A0A4Y2I1M6_ARAVE</name>
<reference evidence="2 3" key="1">
    <citation type="journal article" date="2019" name="Sci. Rep.">
        <title>Orb-weaving spider Araneus ventricosus genome elucidates the spidroin gene catalogue.</title>
        <authorList>
            <person name="Kono N."/>
            <person name="Nakamura H."/>
            <person name="Ohtoshi R."/>
            <person name="Moran D.A.P."/>
            <person name="Shinohara A."/>
            <person name="Yoshida Y."/>
            <person name="Fujiwara M."/>
            <person name="Mori M."/>
            <person name="Tomita M."/>
            <person name="Arakawa K."/>
        </authorList>
    </citation>
    <scope>NUCLEOTIDE SEQUENCE [LARGE SCALE GENOMIC DNA]</scope>
</reference>
<dbReference type="PANTHER" id="PTHR24559">
    <property type="entry name" value="TRANSPOSON TY3-I GAG-POL POLYPROTEIN"/>
    <property type="match status" value="1"/>
</dbReference>
<dbReference type="InterPro" id="IPR043128">
    <property type="entry name" value="Rev_trsase/Diguanyl_cyclase"/>
</dbReference>
<evidence type="ECO:0000259" key="1">
    <source>
        <dbReference type="Pfam" id="PF00078"/>
    </source>
</evidence>
<accession>A0A4Y2I1M6</accession>
<protein>
    <submittedName>
        <fullName evidence="2">Transposon Ty3-I Gag-Pol polyprotein</fullName>
    </submittedName>
</protein>
<keyword evidence="3" id="KW-1185">Reference proteome</keyword>
<evidence type="ECO:0000313" key="2">
    <source>
        <dbReference type="EMBL" id="GBM71611.1"/>
    </source>
</evidence>
<dbReference type="OrthoDB" id="6445926at2759"/>
<dbReference type="Pfam" id="PF00078">
    <property type="entry name" value="RVT_1"/>
    <property type="match status" value="1"/>
</dbReference>
<feature type="domain" description="Reverse transcriptase" evidence="1">
    <location>
        <begin position="247"/>
        <end position="313"/>
    </location>
</feature>
<dbReference type="InterPro" id="IPR000477">
    <property type="entry name" value="RT_dom"/>
</dbReference>
<organism evidence="2 3">
    <name type="scientific">Araneus ventricosus</name>
    <name type="common">Orbweaver spider</name>
    <name type="synonym">Epeira ventricosa</name>
    <dbReference type="NCBI Taxonomy" id="182803"/>
    <lineage>
        <taxon>Eukaryota</taxon>
        <taxon>Metazoa</taxon>
        <taxon>Ecdysozoa</taxon>
        <taxon>Arthropoda</taxon>
        <taxon>Chelicerata</taxon>
        <taxon>Arachnida</taxon>
        <taxon>Araneae</taxon>
        <taxon>Araneomorphae</taxon>
        <taxon>Entelegynae</taxon>
        <taxon>Araneoidea</taxon>
        <taxon>Araneidae</taxon>
        <taxon>Araneus</taxon>
    </lineage>
</organism>
<dbReference type="EMBL" id="BGPR01002323">
    <property type="protein sequence ID" value="GBM71611.1"/>
    <property type="molecule type" value="Genomic_DNA"/>
</dbReference>
<dbReference type="SUPFAM" id="SSF56672">
    <property type="entry name" value="DNA/RNA polymerases"/>
    <property type="match status" value="1"/>
</dbReference>
<comment type="caution">
    <text evidence="2">The sequence shown here is derived from an EMBL/GenBank/DDBJ whole genome shotgun (WGS) entry which is preliminary data.</text>
</comment>
<evidence type="ECO:0000313" key="3">
    <source>
        <dbReference type="Proteomes" id="UP000499080"/>
    </source>
</evidence>
<proteinExistence type="predicted"/>
<dbReference type="AlphaFoldDB" id="A0A4Y2I1M6"/>
<dbReference type="PANTHER" id="PTHR24559:SF444">
    <property type="entry name" value="REVERSE TRANSCRIPTASE DOMAIN-CONTAINING PROTEIN"/>
    <property type="match status" value="1"/>
</dbReference>
<dbReference type="Gene3D" id="3.30.70.270">
    <property type="match status" value="1"/>
</dbReference>
<gene>
    <name evidence="2" type="primary">TY3B-I_667</name>
    <name evidence="2" type="ORF">AVEN_259470_1</name>
</gene>
<dbReference type="InterPro" id="IPR053134">
    <property type="entry name" value="RNA-dir_DNA_polymerase"/>
</dbReference>
<dbReference type="Proteomes" id="UP000499080">
    <property type="component" value="Unassembled WGS sequence"/>
</dbReference>
<dbReference type="GO" id="GO:0071897">
    <property type="term" value="P:DNA biosynthetic process"/>
    <property type="evidence" value="ECO:0007669"/>
    <property type="project" value="UniProtKB-ARBA"/>
</dbReference>
<dbReference type="InterPro" id="IPR043502">
    <property type="entry name" value="DNA/RNA_pol_sf"/>
</dbReference>
<dbReference type="CDD" id="cd01647">
    <property type="entry name" value="RT_LTR"/>
    <property type="match status" value="1"/>
</dbReference>
<sequence>MNEKTNKKPEESGTVMQATNSINITPFDPNNAMNANAWLKYFNDKCQEYNLDDKWKLNNKTTYLKNSSLAEYVNSYDTIKTWEELASFLTERYISPNLVNLSNFTLKSFREGEDITRYFQEKLKIGRQLNLSTNMILEGLSNGLPVYLRQLLAINSPNNPTEWFITATKLMKIQNSDDKYDAGTFRVEPQRIVLNSDLLVSLRPYRTFPVEEQEIKSQDEKLLQAGLIKESNSPYSSPVTLAFKRDEGKKTRLCIDFRKLNVLCKSDSEPLPLMDSLLEKLSKAKIFSSLDLASGYWHVPIHPKDTEKLAFCILACMSGADYHLALKSLPQFLID</sequence>
<dbReference type="Gene3D" id="3.10.10.10">
    <property type="entry name" value="HIV Type 1 Reverse Transcriptase, subunit A, domain 1"/>
    <property type="match status" value="1"/>
</dbReference>